<protein>
    <submittedName>
        <fullName evidence="2">Uncharacterized protein</fullName>
    </submittedName>
</protein>
<evidence type="ECO:0000313" key="3">
    <source>
        <dbReference type="Proteomes" id="UP001597285"/>
    </source>
</evidence>
<keyword evidence="1" id="KW-1133">Transmembrane helix</keyword>
<keyword evidence="1" id="KW-0472">Membrane</keyword>
<comment type="caution">
    <text evidence="2">The sequence shown here is derived from an EMBL/GenBank/DDBJ whole genome shotgun (WGS) entry which is preliminary data.</text>
</comment>
<proteinExistence type="predicted"/>
<evidence type="ECO:0000256" key="1">
    <source>
        <dbReference type="SAM" id="Phobius"/>
    </source>
</evidence>
<feature type="transmembrane region" description="Helical" evidence="1">
    <location>
        <begin position="9"/>
        <end position="28"/>
    </location>
</feature>
<gene>
    <name evidence="2" type="ORF">ACFSBK_09540</name>
</gene>
<dbReference type="RefSeq" id="WP_156413289.1">
    <property type="nucleotide sequence ID" value="NZ_JBHSQC010000023.1"/>
</dbReference>
<dbReference type="EMBL" id="JBHUFF010000017">
    <property type="protein sequence ID" value="MFD1800088.1"/>
    <property type="molecule type" value="Genomic_DNA"/>
</dbReference>
<accession>A0ABW4NNS1</accession>
<reference evidence="3" key="1">
    <citation type="journal article" date="2019" name="Int. J. Syst. Evol. Microbiol.">
        <title>The Global Catalogue of Microorganisms (GCM) 10K type strain sequencing project: providing services to taxonomists for standard genome sequencing and annotation.</title>
        <authorList>
            <consortium name="The Broad Institute Genomics Platform"/>
            <consortium name="The Broad Institute Genome Sequencing Center for Infectious Disease"/>
            <person name="Wu L."/>
            <person name="Ma J."/>
        </authorList>
    </citation>
    <scope>NUCLEOTIDE SEQUENCE [LARGE SCALE GENOMIC DNA]</scope>
    <source>
        <strain evidence="3">KCTC 42143</strain>
    </source>
</reference>
<name>A0ABW4NNS1_9LACT</name>
<organism evidence="2 3">
    <name type="scientific">Carnobacterium antarcticum</name>
    <dbReference type="NCBI Taxonomy" id="2126436"/>
    <lineage>
        <taxon>Bacteria</taxon>
        <taxon>Bacillati</taxon>
        <taxon>Bacillota</taxon>
        <taxon>Bacilli</taxon>
        <taxon>Lactobacillales</taxon>
        <taxon>Carnobacteriaceae</taxon>
        <taxon>Carnobacterium</taxon>
    </lineage>
</organism>
<sequence length="58" mass="6814">MNKKIKSKNYWTIVFIYTAVVYGLKYFYPSVGEFFIQVGYLAIVVGVVYFGTSFIKRR</sequence>
<keyword evidence="1" id="KW-0812">Transmembrane</keyword>
<dbReference type="Proteomes" id="UP001597285">
    <property type="component" value="Unassembled WGS sequence"/>
</dbReference>
<feature type="transmembrane region" description="Helical" evidence="1">
    <location>
        <begin position="34"/>
        <end position="55"/>
    </location>
</feature>
<keyword evidence="3" id="KW-1185">Reference proteome</keyword>
<evidence type="ECO:0000313" key="2">
    <source>
        <dbReference type="EMBL" id="MFD1800088.1"/>
    </source>
</evidence>